<accession>A0A142JIS4</accession>
<organism evidence="2 3">
    <name type="scientific">Cupriavidus nantongensis</name>
    <dbReference type="NCBI Taxonomy" id="1796606"/>
    <lineage>
        <taxon>Bacteria</taxon>
        <taxon>Pseudomonadati</taxon>
        <taxon>Pseudomonadota</taxon>
        <taxon>Betaproteobacteria</taxon>
        <taxon>Burkholderiales</taxon>
        <taxon>Burkholderiaceae</taxon>
        <taxon>Cupriavidus</taxon>
    </lineage>
</organism>
<dbReference type="EMBL" id="CP014844">
    <property type="protein sequence ID" value="AMR77986.1"/>
    <property type="molecule type" value="Genomic_DNA"/>
</dbReference>
<name>A0A142JIS4_9BURK</name>
<dbReference type="AlphaFoldDB" id="A0A142JIS4"/>
<dbReference type="PROSITE" id="PS51257">
    <property type="entry name" value="PROKAR_LIPOPROTEIN"/>
    <property type="match status" value="1"/>
</dbReference>
<sequence>MEHTRAINHLAVSVSGLALTVACAAAVVCFSLYQRPHTASAYPGIAESKALYVGVDEAGEPALCVSGTAYNFPKAEDEELRYRPRPANPDGSLNPVRRCQ</sequence>
<evidence type="ECO:0000256" key="1">
    <source>
        <dbReference type="SAM" id="MobiDB-lite"/>
    </source>
</evidence>
<proteinExistence type="predicted"/>
<protein>
    <submittedName>
        <fullName evidence="2">Uncharacterized protein</fullName>
    </submittedName>
</protein>
<gene>
    <name evidence="2" type="ORF">A2G96_09670</name>
</gene>
<dbReference type="KEGG" id="cnan:A2G96_09670"/>
<evidence type="ECO:0000313" key="2">
    <source>
        <dbReference type="EMBL" id="AMR77986.1"/>
    </source>
</evidence>
<reference evidence="2 3" key="1">
    <citation type="submission" date="2016-03" db="EMBL/GenBank/DDBJ databases">
        <title>Complete genome sequence of a novel chlorpyrifos degrading bacterium, Cupriavidus nantongensis sp. X1.</title>
        <authorList>
            <person name="Fang L."/>
        </authorList>
    </citation>
    <scope>NUCLEOTIDE SEQUENCE [LARGE SCALE GENOMIC DNA]</scope>
    <source>
        <strain evidence="2 3">X1</strain>
    </source>
</reference>
<keyword evidence="3" id="KW-1185">Reference proteome</keyword>
<evidence type="ECO:0000313" key="3">
    <source>
        <dbReference type="Proteomes" id="UP000075238"/>
    </source>
</evidence>
<dbReference type="Proteomes" id="UP000075238">
    <property type="component" value="Chromosome 1"/>
</dbReference>
<feature type="region of interest" description="Disordered" evidence="1">
    <location>
        <begin position="80"/>
        <end position="100"/>
    </location>
</feature>